<keyword evidence="2" id="KW-1185">Reference proteome</keyword>
<comment type="caution">
    <text evidence="1">The sequence shown here is derived from an EMBL/GenBank/DDBJ whole genome shotgun (WGS) entry which is preliminary data.</text>
</comment>
<feature type="non-terminal residue" evidence="1">
    <location>
        <position position="1"/>
    </location>
</feature>
<proteinExistence type="predicted"/>
<name>A0AAV1ZW85_9ARAC</name>
<evidence type="ECO:0000313" key="1">
    <source>
        <dbReference type="EMBL" id="CAL1276067.1"/>
    </source>
</evidence>
<evidence type="ECO:0000313" key="2">
    <source>
        <dbReference type="Proteomes" id="UP001497382"/>
    </source>
</evidence>
<dbReference type="Proteomes" id="UP001497382">
    <property type="component" value="Unassembled WGS sequence"/>
</dbReference>
<accession>A0AAV1ZW85</accession>
<dbReference type="AlphaFoldDB" id="A0AAV1ZW85"/>
<gene>
    <name evidence="1" type="ORF">LARSCL_LOCUS8447</name>
</gene>
<dbReference type="EMBL" id="CAXIEN010000090">
    <property type="protein sequence ID" value="CAL1276067.1"/>
    <property type="molecule type" value="Genomic_DNA"/>
</dbReference>
<protein>
    <submittedName>
        <fullName evidence="1">Uncharacterized protein</fullName>
    </submittedName>
</protein>
<organism evidence="1 2">
    <name type="scientific">Larinioides sclopetarius</name>
    <dbReference type="NCBI Taxonomy" id="280406"/>
    <lineage>
        <taxon>Eukaryota</taxon>
        <taxon>Metazoa</taxon>
        <taxon>Ecdysozoa</taxon>
        <taxon>Arthropoda</taxon>
        <taxon>Chelicerata</taxon>
        <taxon>Arachnida</taxon>
        <taxon>Araneae</taxon>
        <taxon>Araneomorphae</taxon>
        <taxon>Entelegynae</taxon>
        <taxon>Araneoidea</taxon>
        <taxon>Araneidae</taxon>
        <taxon>Larinioides</taxon>
    </lineage>
</organism>
<reference evidence="1 2" key="1">
    <citation type="submission" date="2024-04" db="EMBL/GenBank/DDBJ databases">
        <authorList>
            <person name="Rising A."/>
            <person name="Reimegard J."/>
            <person name="Sonavane S."/>
            <person name="Akerstrom W."/>
            <person name="Nylinder S."/>
            <person name="Hedman E."/>
            <person name="Kallberg Y."/>
        </authorList>
    </citation>
    <scope>NUCLEOTIDE SEQUENCE [LARGE SCALE GENOMIC DNA]</scope>
</reference>
<sequence>RASAVTQTLEIGSGSRSSCIPVKTSSKIFLLCEKENEAKLTGSKQHEELDSSRRYHMMSRPLVMLRGPPWIGMMTMV</sequence>